<dbReference type="InterPro" id="IPR006620">
    <property type="entry name" value="Pro_4_hyd_alph"/>
</dbReference>
<comment type="caution">
    <text evidence="8">The sequence shown here is derived from an EMBL/GenBank/DDBJ whole genome shotgun (WGS) entry which is preliminary data.</text>
</comment>
<dbReference type="PROSITE" id="PS51471">
    <property type="entry name" value="FE2OG_OXY"/>
    <property type="match status" value="1"/>
</dbReference>
<dbReference type="GO" id="GO:0031418">
    <property type="term" value="F:L-ascorbic acid binding"/>
    <property type="evidence" value="ECO:0007669"/>
    <property type="project" value="UniProtKB-KW"/>
</dbReference>
<dbReference type="Gene3D" id="2.60.120.620">
    <property type="entry name" value="q2cbj1_9rhob like domain"/>
    <property type="match status" value="1"/>
</dbReference>
<dbReference type="InterPro" id="IPR039558">
    <property type="entry name" value="TPA1/OFD1_N"/>
</dbReference>
<dbReference type="Proteomes" id="UP000529946">
    <property type="component" value="Unassembled WGS sequence"/>
</dbReference>
<dbReference type="InterPro" id="IPR051842">
    <property type="entry name" value="uS12_prolyl_hydroxylase"/>
</dbReference>
<keyword evidence="4" id="KW-0223">Dioxygenase</keyword>
<dbReference type="EMBL" id="JACIDM010000001">
    <property type="protein sequence ID" value="MBB4081543.1"/>
    <property type="molecule type" value="Genomic_DNA"/>
</dbReference>
<keyword evidence="3" id="KW-0847">Vitamin C</keyword>
<sequence length="243" mass="26620">MTLRLSSALDVDALAAAFAAKRRLRIPGLMDDDSAEAVAVAMEVFDNWRISVAASGELFELPLLGRIAAEPDKQSWIDGARIDGNSPRMQYIFDTRRLTVEGFEDTTPDAVSEVPAFLNSPEFIAFVRAVTGDDRIDFADAQATRYRPGHALTAHTDVAPGKNRLYAYVLNMTREWYADWGGALIFFDGDGHIADGFVPSFNTLNIFAVPKAHAVGQVASFAPKDRLSITGWLRSNEPIGDQP</sequence>
<dbReference type="GO" id="GO:0031543">
    <property type="term" value="F:peptidyl-proline dioxygenase activity"/>
    <property type="evidence" value="ECO:0007669"/>
    <property type="project" value="TreeGrafter"/>
</dbReference>
<keyword evidence="9" id="KW-1185">Reference proteome</keyword>
<evidence type="ECO:0000256" key="1">
    <source>
        <dbReference type="ARBA" id="ARBA00001961"/>
    </source>
</evidence>
<evidence type="ECO:0000256" key="6">
    <source>
        <dbReference type="ARBA" id="ARBA00023004"/>
    </source>
</evidence>
<dbReference type="PANTHER" id="PTHR12117">
    <property type="entry name" value="HISTONE ACETYLTRANSFERASE COMPLEX"/>
    <property type="match status" value="1"/>
</dbReference>
<dbReference type="PANTHER" id="PTHR12117:SF0">
    <property type="entry name" value="PROLYL 3-HYDROXYLASE OGFOD1"/>
    <property type="match status" value="1"/>
</dbReference>
<keyword evidence="2" id="KW-0479">Metal-binding</keyword>
<organism evidence="8 9">
    <name type="scientific">Brevundimonas lenta</name>
    <dbReference type="NCBI Taxonomy" id="424796"/>
    <lineage>
        <taxon>Bacteria</taxon>
        <taxon>Pseudomonadati</taxon>
        <taxon>Pseudomonadota</taxon>
        <taxon>Alphaproteobacteria</taxon>
        <taxon>Caulobacterales</taxon>
        <taxon>Caulobacteraceae</taxon>
        <taxon>Brevundimonas</taxon>
    </lineage>
</organism>
<evidence type="ECO:0000256" key="2">
    <source>
        <dbReference type="ARBA" id="ARBA00022723"/>
    </source>
</evidence>
<dbReference type="GO" id="GO:0005737">
    <property type="term" value="C:cytoplasm"/>
    <property type="evidence" value="ECO:0007669"/>
    <property type="project" value="TreeGrafter"/>
</dbReference>
<reference evidence="8 9" key="1">
    <citation type="submission" date="2020-08" db="EMBL/GenBank/DDBJ databases">
        <title>Genomic Encyclopedia of Type Strains, Phase IV (KMG-IV): sequencing the most valuable type-strain genomes for metagenomic binning, comparative biology and taxonomic classification.</title>
        <authorList>
            <person name="Goeker M."/>
        </authorList>
    </citation>
    <scope>NUCLEOTIDE SEQUENCE [LARGE SCALE GENOMIC DNA]</scope>
    <source>
        <strain evidence="8 9">DSM 23960</strain>
    </source>
</reference>
<dbReference type="InterPro" id="IPR005123">
    <property type="entry name" value="Oxoglu/Fe-dep_dioxygenase_dom"/>
</dbReference>
<evidence type="ECO:0000256" key="5">
    <source>
        <dbReference type="ARBA" id="ARBA00023002"/>
    </source>
</evidence>
<dbReference type="Pfam" id="PF13661">
    <property type="entry name" value="2OG-FeII_Oxy_4"/>
    <property type="match status" value="1"/>
</dbReference>
<evidence type="ECO:0000256" key="3">
    <source>
        <dbReference type="ARBA" id="ARBA00022896"/>
    </source>
</evidence>
<feature type="domain" description="Fe2OG dioxygenase" evidence="7">
    <location>
        <begin position="137"/>
        <end position="235"/>
    </location>
</feature>
<evidence type="ECO:0000313" key="9">
    <source>
        <dbReference type="Proteomes" id="UP000529946"/>
    </source>
</evidence>
<protein>
    <recommendedName>
        <fullName evidence="7">Fe2OG dioxygenase domain-containing protein</fullName>
    </recommendedName>
</protein>
<accession>A0A7W6NN89</accession>
<gene>
    <name evidence="8" type="ORF">GGR12_000382</name>
</gene>
<evidence type="ECO:0000313" key="8">
    <source>
        <dbReference type="EMBL" id="MBB4081543.1"/>
    </source>
</evidence>
<dbReference type="AlphaFoldDB" id="A0A7W6NN89"/>
<dbReference type="SMART" id="SM00702">
    <property type="entry name" value="P4Hc"/>
    <property type="match status" value="1"/>
</dbReference>
<dbReference type="RefSeq" id="WP_183202308.1">
    <property type="nucleotide sequence ID" value="NZ_BAAAER010000002.1"/>
</dbReference>
<keyword evidence="6" id="KW-0408">Iron</keyword>
<dbReference type="GO" id="GO:0005506">
    <property type="term" value="F:iron ion binding"/>
    <property type="evidence" value="ECO:0007669"/>
    <property type="project" value="InterPro"/>
</dbReference>
<name>A0A7W6NN89_9CAUL</name>
<evidence type="ECO:0000259" key="7">
    <source>
        <dbReference type="PROSITE" id="PS51471"/>
    </source>
</evidence>
<comment type="cofactor">
    <cofactor evidence="1">
        <name>L-ascorbate</name>
        <dbReference type="ChEBI" id="CHEBI:38290"/>
    </cofactor>
</comment>
<keyword evidence="5" id="KW-0560">Oxidoreductase</keyword>
<proteinExistence type="predicted"/>
<evidence type="ECO:0000256" key="4">
    <source>
        <dbReference type="ARBA" id="ARBA00022964"/>
    </source>
</evidence>
<dbReference type="GO" id="GO:0006449">
    <property type="term" value="P:regulation of translational termination"/>
    <property type="evidence" value="ECO:0007669"/>
    <property type="project" value="TreeGrafter"/>
</dbReference>